<accession>A0ABT4IFZ2</accession>
<comment type="caution">
    <text evidence="2">The sequence shown here is derived from an EMBL/GenBank/DDBJ whole genome shotgun (WGS) entry which is preliminary data.</text>
</comment>
<name>A0ABT4IFZ2_9EURY</name>
<dbReference type="Pfam" id="PF21805">
    <property type="entry name" value="Imm5_like"/>
    <property type="match status" value="1"/>
</dbReference>
<dbReference type="RefSeq" id="WP_268924861.1">
    <property type="nucleotide sequence ID" value="NZ_JAPTGB010000009.1"/>
</dbReference>
<evidence type="ECO:0000259" key="1">
    <source>
        <dbReference type="Pfam" id="PF21805"/>
    </source>
</evidence>
<feature type="domain" description="Imm-5-like" evidence="1">
    <location>
        <begin position="39"/>
        <end position="160"/>
    </location>
</feature>
<reference evidence="2" key="1">
    <citation type="submission" date="2022-12" db="EMBL/GenBank/DDBJ databases">
        <title>Isolation and characterisation of novel Methanocorpusculum spp. from native Australian herbivores indicates the genus is ancestrally host-associated.</title>
        <authorList>
            <person name="Volmer J.G."/>
            <person name="Soo R.M."/>
            <person name="Evans P.N."/>
            <person name="Hoedt E.C."/>
            <person name="Astorga Alsina A.L."/>
            <person name="Woodcroft B.J."/>
            <person name="Tyson G.W."/>
            <person name="Hugenholtz P."/>
            <person name="Morrison M."/>
        </authorList>
    </citation>
    <scope>NUCLEOTIDE SEQUENCE</scope>
    <source>
        <strain evidence="2">MG</strain>
    </source>
</reference>
<organism evidence="2 3">
    <name type="scientific">Methanocorpusculum petauri</name>
    <dbReference type="NCBI Taxonomy" id="3002863"/>
    <lineage>
        <taxon>Archaea</taxon>
        <taxon>Methanobacteriati</taxon>
        <taxon>Methanobacteriota</taxon>
        <taxon>Stenosarchaea group</taxon>
        <taxon>Methanomicrobia</taxon>
        <taxon>Methanomicrobiales</taxon>
        <taxon>Methanocorpusculaceae</taxon>
        <taxon>Methanocorpusculum</taxon>
    </lineage>
</organism>
<dbReference type="InterPro" id="IPR048667">
    <property type="entry name" value="Imm5-like"/>
</dbReference>
<dbReference type="Proteomes" id="UP001141422">
    <property type="component" value="Unassembled WGS sequence"/>
</dbReference>
<protein>
    <recommendedName>
        <fullName evidence="1">Imm-5-like domain-containing protein</fullName>
    </recommendedName>
</protein>
<sequence length="204" mass="23384">MNGTENKISLDDVREKYLRKNQLLFSRDSACLRDLIRLICAQKHRTIVMWAFTCVAEPVTVLRHAYPEDPRPEEAVRICKLWAEGKVKMPVAKKALLSVHAMARDVDNPRDCALCHAVGQACAAVHVETHAVGLAFYELTAIVRELGIEKCEDAVDEKINFYLSTLQIWQERIDSQTYSWADFLLDDSRVNKELLLWKKRSKSP</sequence>
<keyword evidence="3" id="KW-1185">Reference proteome</keyword>
<evidence type="ECO:0000313" key="3">
    <source>
        <dbReference type="Proteomes" id="UP001141422"/>
    </source>
</evidence>
<gene>
    <name evidence="2" type="ORF">O0S10_05325</name>
</gene>
<evidence type="ECO:0000313" key="2">
    <source>
        <dbReference type="EMBL" id="MCZ0860651.1"/>
    </source>
</evidence>
<proteinExistence type="predicted"/>
<dbReference type="EMBL" id="JAPTGB010000009">
    <property type="protein sequence ID" value="MCZ0860651.1"/>
    <property type="molecule type" value="Genomic_DNA"/>
</dbReference>